<keyword evidence="2" id="KW-1185">Reference proteome</keyword>
<accession>A0ACD5AGJ1</accession>
<organism evidence="1 2">
    <name type="scientific">Streptomyces citrinus</name>
    <dbReference type="NCBI Taxonomy" id="3118173"/>
    <lineage>
        <taxon>Bacteria</taxon>
        <taxon>Bacillati</taxon>
        <taxon>Actinomycetota</taxon>
        <taxon>Actinomycetes</taxon>
        <taxon>Kitasatosporales</taxon>
        <taxon>Streptomycetaceae</taxon>
        <taxon>Streptomyces</taxon>
    </lineage>
</organism>
<evidence type="ECO:0000313" key="2">
    <source>
        <dbReference type="Proteomes" id="UP001432251"/>
    </source>
</evidence>
<protein>
    <submittedName>
        <fullName evidence="1">Uncharacterized protein</fullName>
    </submittedName>
</protein>
<dbReference type="Proteomes" id="UP001432251">
    <property type="component" value="Chromosome"/>
</dbReference>
<proteinExistence type="predicted"/>
<sequence>MDPAVTATLITTPTAILAAAAAYAAGSAQGRGSVDAVRRQQQREVYAAFLTAARRHKADIAEALAHATEIQLARAAGEPLSPAEEEQRREAIAATARANPLDEPAALVFLEGPDELAYAALLIDQHAKSTRMLLTATPEHAGTMSRIHGRPMTVHDECRRLEGAIHRFTLEAQAHLNGTALRHRRHQRRLMRRLWPVEP</sequence>
<reference evidence="1" key="1">
    <citation type="journal article" date="2025" name="Int. J. Syst. Evol. Microbiol.">
        <title>Streptomyces citrinus sp. nov., with yellow diffusible pigment.</title>
        <authorList>
            <person name="He Y."/>
            <person name="Yang E."/>
            <person name="Xu J."/>
            <person name="Sun Y."/>
            <person name="Sun L."/>
        </authorList>
    </citation>
    <scope>NUCLEOTIDE SEQUENCE</scope>
    <source>
        <strain evidence="1">Q6</strain>
    </source>
</reference>
<dbReference type="EMBL" id="CP146022">
    <property type="protein sequence ID" value="WWQ66362.1"/>
    <property type="molecule type" value="Genomic_DNA"/>
</dbReference>
<evidence type="ECO:0000313" key="1">
    <source>
        <dbReference type="EMBL" id="WWQ66362.1"/>
    </source>
</evidence>
<name>A0ACD5AGJ1_9ACTN</name>
<gene>
    <name evidence="1" type="ORF">V2W30_25535</name>
</gene>